<evidence type="ECO:0000256" key="4">
    <source>
        <dbReference type="ARBA" id="ARBA00023136"/>
    </source>
</evidence>
<proteinExistence type="predicted"/>
<sequence length="192" mass="21363">MKLFAFFMLCVGCFVAQLDMPSDSTHETSVQGWVMAIVMAFLSGLAGVYKEVVIRKHPSRDIKVHTFWFSLFGMVYNLIAFCNTDLDNAIFVGFFQGYSFNTICLIFAQTLSGVAVITVLKYADNIVKVYSTSVVMLLTTIGSSMFLVGFDLKVSFFAGLVLVLMSAIIHKLWNSSTRSLNHSEQGEMELSL</sequence>
<keyword evidence="4 5" id="KW-0472">Membrane</keyword>
<comment type="caution">
    <text evidence="7">The sequence shown here is derived from an EMBL/GenBank/DDBJ whole genome shotgun (WGS) entry which is preliminary data.</text>
</comment>
<dbReference type="AlphaFoldDB" id="A0AAP0AUJ6"/>
<dbReference type="EMBL" id="JBBWWQ010000021">
    <property type="protein sequence ID" value="KAK8914592.1"/>
    <property type="molecule type" value="Genomic_DNA"/>
</dbReference>
<feature type="signal peptide" evidence="6">
    <location>
        <begin position="1"/>
        <end position="16"/>
    </location>
</feature>
<feature type="transmembrane region" description="Helical" evidence="5">
    <location>
        <begin position="98"/>
        <end position="120"/>
    </location>
</feature>
<dbReference type="InterPro" id="IPR007271">
    <property type="entry name" value="Nuc_sug_transpt"/>
</dbReference>
<feature type="transmembrane region" description="Helical" evidence="5">
    <location>
        <begin position="34"/>
        <end position="54"/>
    </location>
</feature>
<evidence type="ECO:0000256" key="3">
    <source>
        <dbReference type="ARBA" id="ARBA00022989"/>
    </source>
</evidence>
<keyword evidence="3 5" id="KW-1133">Transmembrane helix</keyword>
<evidence type="ECO:0000313" key="8">
    <source>
        <dbReference type="Proteomes" id="UP001418222"/>
    </source>
</evidence>
<dbReference type="Proteomes" id="UP001418222">
    <property type="component" value="Unassembled WGS sequence"/>
</dbReference>
<name>A0AAP0AUJ6_9ASPA</name>
<dbReference type="Pfam" id="PF04142">
    <property type="entry name" value="Nuc_sug_transp"/>
    <property type="match status" value="1"/>
</dbReference>
<dbReference type="GO" id="GO:0000139">
    <property type="term" value="C:Golgi membrane"/>
    <property type="evidence" value="ECO:0007669"/>
    <property type="project" value="InterPro"/>
</dbReference>
<evidence type="ECO:0000256" key="1">
    <source>
        <dbReference type="ARBA" id="ARBA00004141"/>
    </source>
</evidence>
<accession>A0AAP0AUJ6</accession>
<reference evidence="7 8" key="1">
    <citation type="journal article" date="2022" name="Nat. Plants">
        <title>Genomes of leafy and leafless Platanthera orchids illuminate the evolution of mycoheterotrophy.</title>
        <authorList>
            <person name="Li M.H."/>
            <person name="Liu K.W."/>
            <person name="Li Z."/>
            <person name="Lu H.C."/>
            <person name="Ye Q.L."/>
            <person name="Zhang D."/>
            <person name="Wang J.Y."/>
            <person name="Li Y.F."/>
            <person name="Zhong Z.M."/>
            <person name="Liu X."/>
            <person name="Yu X."/>
            <person name="Liu D.K."/>
            <person name="Tu X.D."/>
            <person name="Liu B."/>
            <person name="Hao Y."/>
            <person name="Liao X.Y."/>
            <person name="Jiang Y.T."/>
            <person name="Sun W.H."/>
            <person name="Chen J."/>
            <person name="Chen Y.Q."/>
            <person name="Ai Y."/>
            <person name="Zhai J.W."/>
            <person name="Wu S.S."/>
            <person name="Zhou Z."/>
            <person name="Hsiao Y.Y."/>
            <person name="Wu W.L."/>
            <person name="Chen Y.Y."/>
            <person name="Lin Y.F."/>
            <person name="Hsu J.L."/>
            <person name="Li C.Y."/>
            <person name="Wang Z.W."/>
            <person name="Zhao X."/>
            <person name="Zhong W.Y."/>
            <person name="Ma X.K."/>
            <person name="Ma L."/>
            <person name="Huang J."/>
            <person name="Chen G.Z."/>
            <person name="Huang M.Z."/>
            <person name="Huang L."/>
            <person name="Peng D.H."/>
            <person name="Luo Y.B."/>
            <person name="Zou S.Q."/>
            <person name="Chen S.P."/>
            <person name="Lan S."/>
            <person name="Tsai W.C."/>
            <person name="Van de Peer Y."/>
            <person name="Liu Z.J."/>
        </authorList>
    </citation>
    <scope>NUCLEOTIDE SEQUENCE [LARGE SCALE GENOMIC DNA]</scope>
    <source>
        <strain evidence="7">Lor287</strain>
    </source>
</reference>
<keyword evidence="8" id="KW-1185">Reference proteome</keyword>
<comment type="subcellular location">
    <subcellularLocation>
        <location evidence="1">Membrane</location>
        <topology evidence="1">Multi-pass membrane protein</topology>
    </subcellularLocation>
</comment>
<feature type="transmembrane region" description="Helical" evidence="5">
    <location>
        <begin position="154"/>
        <end position="173"/>
    </location>
</feature>
<gene>
    <name evidence="7" type="ORF">KSP39_PZI024144</name>
</gene>
<dbReference type="PANTHER" id="PTHR10231">
    <property type="entry name" value="NUCLEOTIDE-SUGAR TRANSMEMBRANE TRANSPORTER"/>
    <property type="match status" value="1"/>
</dbReference>
<evidence type="ECO:0000256" key="2">
    <source>
        <dbReference type="ARBA" id="ARBA00022692"/>
    </source>
</evidence>
<protein>
    <submittedName>
        <fullName evidence="7">CMP-sialic acid transporter 4</fullName>
    </submittedName>
</protein>
<feature type="transmembrane region" description="Helical" evidence="5">
    <location>
        <begin position="127"/>
        <end position="148"/>
    </location>
</feature>
<organism evidence="7 8">
    <name type="scientific">Platanthera zijinensis</name>
    <dbReference type="NCBI Taxonomy" id="2320716"/>
    <lineage>
        <taxon>Eukaryota</taxon>
        <taxon>Viridiplantae</taxon>
        <taxon>Streptophyta</taxon>
        <taxon>Embryophyta</taxon>
        <taxon>Tracheophyta</taxon>
        <taxon>Spermatophyta</taxon>
        <taxon>Magnoliopsida</taxon>
        <taxon>Liliopsida</taxon>
        <taxon>Asparagales</taxon>
        <taxon>Orchidaceae</taxon>
        <taxon>Orchidoideae</taxon>
        <taxon>Orchideae</taxon>
        <taxon>Orchidinae</taxon>
        <taxon>Platanthera</taxon>
    </lineage>
</organism>
<keyword evidence="6" id="KW-0732">Signal</keyword>
<keyword evidence="2 5" id="KW-0812">Transmembrane</keyword>
<evidence type="ECO:0000256" key="6">
    <source>
        <dbReference type="SAM" id="SignalP"/>
    </source>
</evidence>
<feature type="chain" id="PRO_5042912144" evidence="6">
    <location>
        <begin position="17"/>
        <end position="192"/>
    </location>
</feature>
<evidence type="ECO:0000256" key="5">
    <source>
        <dbReference type="SAM" id="Phobius"/>
    </source>
</evidence>
<evidence type="ECO:0000313" key="7">
    <source>
        <dbReference type="EMBL" id="KAK8914592.1"/>
    </source>
</evidence>
<dbReference type="GO" id="GO:0015165">
    <property type="term" value="F:pyrimidine nucleotide-sugar transmembrane transporter activity"/>
    <property type="evidence" value="ECO:0007669"/>
    <property type="project" value="InterPro"/>
</dbReference>
<feature type="transmembrane region" description="Helical" evidence="5">
    <location>
        <begin position="66"/>
        <end position="86"/>
    </location>
</feature>